<dbReference type="Gene3D" id="3.40.50.200">
    <property type="entry name" value="Peptidase S8/S53 domain"/>
    <property type="match status" value="1"/>
</dbReference>
<dbReference type="PROSITE" id="PS00138">
    <property type="entry name" value="SUBTILASE_SER"/>
    <property type="match status" value="1"/>
</dbReference>
<evidence type="ECO:0000256" key="7">
    <source>
        <dbReference type="SAM" id="Coils"/>
    </source>
</evidence>
<dbReference type="GO" id="GO:0004252">
    <property type="term" value="F:serine-type endopeptidase activity"/>
    <property type="evidence" value="ECO:0007669"/>
    <property type="project" value="UniProtKB-UniRule"/>
</dbReference>
<evidence type="ECO:0008006" key="13">
    <source>
        <dbReference type="Google" id="ProtNLM"/>
    </source>
</evidence>
<dbReference type="InterPro" id="IPR015500">
    <property type="entry name" value="Peptidase_S8_subtilisin-rel"/>
</dbReference>
<dbReference type="SUPFAM" id="SSF54427">
    <property type="entry name" value="NTF2-like"/>
    <property type="match status" value="1"/>
</dbReference>
<sequence>MLDQPNTRNDIVVFEATIASATGRSIFLSDVPIDTSNLMDFAPPPGRPEQAAARLQALGFRVVQIGKFSISAEGSRDLWERVFNTRVELREQLLNSAHPELGQVSFFSSIAGAPFIVPDDLSEFVERAYPQPPAILYESPTPPSVPYYHLRAPEDIAKICRSAPVHQLGVTGKGVKVAMVDSGFYKHPYYETRGYNYSAILAKDAFNVERDEVGHGTAEAANIFANAPDVSFFGVKAGLNFTLAFKTAVSLQPDIITNSWGFDLTGSSTLPNYLKPLELAIIDAVQNLGITVCFAAGNVTRDRRSGVFSFPAMMPQVIAVGGVYAHDARGGDDFLLEASNYASSFDSQIYLGRHVPDVSGLVGMKPQGIYIMLPVDPNSQIDQGLGGGSFPDKDETGTNDGWAVLSGTSAATPQIAGICALLKQVRPDLSPSEIKRILQTSARDVSQGVSATGQPAGQGADSATGAGLVDAHAAYQQIQKVPPQPPDNQKESITKAIQNLLQELQQLRAILAATDRDELELKRLDSLWDDILMRQDVEAIKRLLSDDYISINPYGGINNKEQEIAAMTRGDFLYESIQTSEVNVRVYGNTGVVLGRLMMKGRFRGQPVTGDYRYCDVYVKREQGWHVVSYQATPILPPQPHL</sequence>
<dbReference type="PANTHER" id="PTHR42884">
    <property type="entry name" value="PROPROTEIN CONVERTASE SUBTILISIN/KEXIN-RELATED"/>
    <property type="match status" value="1"/>
</dbReference>
<comment type="caution">
    <text evidence="11">The sequence shown here is derived from an EMBL/GenBank/DDBJ whole genome shotgun (WGS) entry which is preliminary data.</text>
</comment>
<feature type="active site" description="Charge relay system" evidence="5">
    <location>
        <position position="409"/>
    </location>
</feature>
<keyword evidence="7" id="KW-0175">Coiled coil</keyword>
<keyword evidence="3 5" id="KW-0378">Hydrolase</keyword>
<dbReference type="EMBL" id="MVGR01000002">
    <property type="protein sequence ID" value="OPF19752.1"/>
    <property type="molecule type" value="Genomic_DNA"/>
</dbReference>
<dbReference type="PROSITE" id="PS51892">
    <property type="entry name" value="SUBTILASE"/>
    <property type="match status" value="1"/>
</dbReference>
<feature type="coiled-coil region" evidence="7">
    <location>
        <begin position="490"/>
        <end position="517"/>
    </location>
</feature>
<dbReference type="Gene3D" id="3.10.450.50">
    <property type="match status" value="1"/>
</dbReference>
<feature type="region of interest" description="Disordered" evidence="8">
    <location>
        <begin position="445"/>
        <end position="464"/>
    </location>
</feature>
<dbReference type="InterPro" id="IPR036852">
    <property type="entry name" value="Peptidase_S8/S53_dom_sf"/>
</dbReference>
<dbReference type="GO" id="GO:0016020">
    <property type="term" value="C:membrane"/>
    <property type="evidence" value="ECO:0007669"/>
    <property type="project" value="TreeGrafter"/>
</dbReference>
<dbReference type="AlphaFoldDB" id="A0A1V4BYF1"/>
<feature type="active site" description="Charge relay system" evidence="5">
    <location>
        <position position="215"/>
    </location>
</feature>
<dbReference type="Pfam" id="PF14534">
    <property type="entry name" value="DUF4440"/>
    <property type="match status" value="1"/>
</dbReference>
<evidence type="ECO:0000259" key="10">
    <source>
        <dbReference type="Pfam" id="PF14534"/>
    </source>
</evidence>
<dbReference type="Pfam" id="PF00082">
    <property type="entry name" value="Peptidase_S8"/>
    <property type="match status" value="1"/>
</dbReference>
<dbReference type="RefSeq" id="WP_079205716.1">
    <property type="nucleotide sequence ID" value="NZ_MVGR01000002.1"/>
</dbReference>
<proteinExistence type="inferred from homology"/>
<dbReference type="PROSITE" id="PS00136">
    <property type="entry name" value="SUBTILASE_ASP"/>
    <property type="match status" value="1"/>
</dbReference>
<accession>A0A1V4BYF1</accession>
<feature type="domain" description="DUF4440" evidence="10">
    <location>
        <begin position="522"/>
        <end position="626"/>
    </location>
</feature>
<dbReference type="InterPro" id="IPR027843">
    <property type="entry name" value="DUF4440"/>
</dbReference>
<dbReference type="SUPFAM" id="SSF52743">
    <property type="entry name" value="Subtilisin-like"/>
    <property type="match status" value="1"/>
</dbReference>
<evidence type="ECO:0000256" key="2">
    <source>
        <dbReference type="ARBA" id="ARBA00022670"/>
    </source>
</evidence>
<evidence type="ECO:0000256" key="4">
    <source>
        <dbReference type="ARBA" id="ARBA00022825"/>
    </source>
</evidence>
<evidence type="ECO:0000313" key="11">
    <source>
        <dbReference type="EMBL" id="OPF19752.1"/>
    </source>
</evidence>
<keyword evidence="4 5" id="KW-0720">Serine protease</keyword>
<evidence type="ECO:0000256" key="5">
    <source>
        <dbReference type="PROSITE-ProRule" id="PRU01240"/>
    </source>
</evidence>
<dbReference type="InterPro" id="IPR000209">
    <property type="entry name" value="Peptidase_S8/S53_dom"/>
</dbReference>
<dbReference type="InterPro" id="IPR032710">
    <property type="entry name" value="NTF2-like_dom_sf"/>
</dbReference>
<feature type="compositionally biased region" description="Polar residues" evidence="8">
    <location>
        <begin position="445"/>
        <end position="455"/>
    </location>
</feature>
<reference evidence="11 12" key="1">
    <citation type="submission" date="2017-02" db="EMBL/GenBank/DDBJ databases">
        <title>Genome sequence of Microcystis aeruginosa KW.</title>
        <authorList>
            <person name="Oh H.-M."/>
            <person name="Ahn C.-Y."/>
            <person name="Jeong H."/>
            <person name="Srivastava A."/>
            <person name="Lee H.-G."/>
            <person name="Kang S.-R."/>
        </authorList>
    </citation>
    <scope>NUCLEOTIDE SEQUENCE [LARGE SCALE GENOMIC DNA]</scope>
    <source>
        <strain evidence="11 12">KW</strain>
    </source>
</reference>
<dbReference type="PANTHER" id="PTHR42884:SF14">
    <property type="entry name" value="NEUROENDOCRINE CONVERTASE 1"/>
    <property type="match status" value="1"/>
</dbReference>
<dbReference type="PRINTS" id="PR00723">
    <property type="entry name" value="SUBTILISIN"/>
</dbReference>
<organism evidence="11 12">
    <name type="scientific">Microcystis aeruginosa KW</name>
    <dbReference type="NCBI Taxonomy" id="1960155"/>
    <lineage>
        <taxon>Bacteria</taxon>
        <taxon>Bacillati</taxon>
        <taxon>Cyanobacteriota</taxon>
        <taxon>Cyanophyceae</taxon>
        <taxon>Oscillatoriophycideae</taxon>
        <taxon>Chroococcales</taxon>
        <taxon>Microcystaceae</taxon>
        <taxon>Microcystis</taxon>
    </lineage>
</organism>
<gene>
    <name evidence="11" type="ORF">B1L04_02920</name>
</gene>
<evidence type="ECO:0000256" key="6">
    <source>
        <dbReference type="RuleBase" id="RU003355"/>
    </source>
</evidence>
<evidence type="ECO:0000259" key="9">
    <source>
        <dbReference type="Pfam" id="PF00082"/>
    </source>
</evidence>
<keyword evidence="2 5" id="KW-0645">Protease</keyword>
<dbReference type="InterPro" id="IPR023828">
    <property type="entry name" value="Peptidase_S8_Ser-AS"/>
</dbReference>
<dbReference type="Proteomes" id="UP000189835">
    <property type="component" value="Unassembled WGS sequence"/>
</dbReference>
<evidence type="ECO:0000256" key="8">
    <source>
        <dbReference type="SAM" id="MobiDB-lite"/>
    </source>
</evidence>
<name>A0A1V4BYF1_MICAE</name>
<evidence type="ECO:0000313" key="12">
    <source>
        <dbReference type="Proteomes" id="UP000189835"/>
    </source>
</evidence>
<comment type="similarity">
    <text evidence="1 5 6">Belongs to the peptidase S8 family.</text>
</comment>
<evidence type="ECO:0000256" key="3">
    <source>
        <dbReference type="ARBA" id="ARBA00022801"/>
    </source>
</evidence>
<dbReference type="InterPro" id="IPR023827">
    <property type="entry name" value="Peptidase_S8_Asp-AS"/>
</dbReference>
<evidence type="ECO:0000256" key="1">
    <source>
        <dbReference type="ARBA" id="ARBA00011073"/>
    </source>
</evidence>
<dbReference type="GO" id="GO:0016485">
    <property type="term" value="P:protein processing"/>
    <property type="evidence" value="ECO:0007669"/>
    <property type="project" value="TreeGrafter"/>
</dbReference>
<feature type="domain" description="Peptidase S8/S53" evidence="9">
    <location>
        <begin position="172"/>
        <end position="451"/>
    </location>
</feature>
<protein>
    <recommendedName>
        <fullName evidence="13">Serine protease</fullName>
    </recommendedName>
</protein>
<feature type="active site" description="Charge relay system" evidence="5">
    <location>
        <position position="181"/>
    </location>
</feature>